<dbReference type="GO" id="GO:0042802">
    <property type="term" value="F:identical protein binding"/>
    <property type="evidence" value="ECO:0007669"/>
    <property type="project" value="TreeGrafter"/>
</dbReference>
<keyword evidence="7" id="KW-0812">Transmembrane</keyword>
<organism evidence="9 10">
    <name type="scientific">Crassaminicella thermophila</name>
    <dbReference type="NCBI Taxonomy" id="2599308"/>
    <lineage>
        <taxon>Bacteria</taxon>
        <taxon>Bacillati</taxon>
        <taxon>Bacillota</taxon>
        <taxon>Clostridia</taxon>
        <taxon>Eubacteriales</taxon>
        <taxon>Clostridiaceae</taxon>
        <taxon>Crassaminicella</taxon>
    </lineage>
</organism>
<protein>
    <recommendedName>
        <fullName evidence="2">histidine kinase</fullName>
        <ecNumber evidence="2">2.7.13.3</ecNumber>
    </recommendedName>
</protein>
<dbReference type="PANTHER" id="PTHR40448">
    <property type="entry name" value="TWO-COMPONENT SENSOR HISTIDINE KINASE"/>
    <property type="match status" value="1"/>
</dbReference>
<evidence type="ECO:0000256" key="7">
    <source>
        <dbReference type="SAM" id="Phobius"/>
    </source>
</evidence>
<dbReference type="OrthoDB" id="1634477at2"/>
<evidence type="ECO:0000256" key="2">
    <source>
        <dbReference type="ARBA" id="ARBA00012438"/>
    </source>
</evidence>
<dbReference type="PROSITE" id="PS50109">
    <property type="entry name" value="HIS_KIN"/>
    <property type="match status" value="1"/>
</dbReference>
<comment type="catalytic activity">
    <reaction evidence="1">
        <text>ATP + protein L-histidine = ADP + protein N-phospho-L-histidine.</text>
        <dbReference type="EC" id="2.7.13.3"/>
    </reaction>
</comment>
<dbReference type="Proteomes" id="UP000324646">
    <property type="component" value="Chromosome"/>
</dbReference>
<evidence type="ECO:0000313" key="10">
    <source>
        <dbReference type="Proteomes" id="UP000324646"/>
    </source>
</evidence>
<dbReference type="GO" id="GO:0000155">
    <property type="term" value="F:phosphorelay sensor kinase activity"/>
    <property type="evidence" value="ECO:0007669"/>
    <property type="project" value="InterPro"/>
</dbReference>
<keyword evidence="10" id="KW-1185">Reference proteome</keyword>
<dbReference type="InterPro" id="IPR039506">
    <property type="entry name" value="SPOB_a"/>
</dbReference>
<evidence type="ECO:0000256" key="4">
    <source>
        <dbReference type="ARBA" id="ARBA00022679"/>
    </source>
</evidence>
<dbReference type="Gene3D" id="3.30.565.10">
    <property type="entry name" value="Histidine kinase-like ATPase, C-terminal domain"/>
    <property type="match status" value="1"/>
</dbReference>
<evidence type="ECO:0000256" key="6">
    <source>
        <dbReference type="ARBA" id="ARBA00023012"/>
    </source>
</evidence>
<dbReference type="InterPro" id="IPR036890">
    <property type="entry name" value="HATPase_C_sf"/>
</dbReference>
<evidence type="ECO:0000256" key="5">
    <source>
        <dbReference type="ARBA" id="ARBA00022777"/>
    </source>
</evidence>
<keyword evidence="5" id="KW-0418">Kinase</keyword>
<keyword evidence="4" id="KW-0808">Transferase</keyword>
<keyword evidence="3" id="KW-0597">Phosphoprotein</keyword>
<dbReference type="RefSeq" id="WP_148808115.1">
    <property type="nucleotide sequence ID" value="NZ_CP042243.1"/>
</dbReference>
<feature type="transmembrane region" description="Helical" evidence="7">
    <location>
        <begin position="55"/>
        <end position="74"/>
    </location>
</feature>
<dbReference type="SUPFAM" id="SSF55890">
    <property type="entry name" value="Sporulation response regulatory protein Spo0B"/>
    <property type="match status" value="1"/>
</dbReference>
<dbReference type="KEGG" id="crs:FQB35_00880"/>
<evidence type="ECO:0000256" key="1">
    <source>
        <dbReference type="ARBA" id="ARBA00000085"/>
    </source>
</evidence>
<accession>A0A5C0SAJ3</accession>
<keyword evidence="7" id="KW-1133">Transmembrane helix</keyword>
<dbReference type="Pfam" id="PF14689">
    <property type="entry name" value="SPOB_a"/>
    <property type="match status" value="1"/>
</dbReference>
<evidence type="ECO:0000259" key="8">
    <source>
        <dbReference type="PROSITE" id="PS50109"/>
    </source>
</evidence>
<gene>
    <name evidence="9" type="ORF">FQB35_00880</name>
</gene>
<evidence type="ECO:0000256" key="3">
    <source>
        <dbReference type="ARBA" id="ARBA00022553"/>
    </source>
</evidence>
<dbReference type="EC" id="2.7.13.3" evidence="2"/>
<dbReference type="PRINTS" id="PR00344">
    <property type="entry name" value="BCTRLSENSOR"/>
</dbReference>
<dbReference type="AlphaFoldDB" id="A0A5C0SAJ3"/>
<dbReference type="InterPro" id="IPR004358">
    <property type="entry name" value="Sig_transdc_His_kin-like_C"/>
</dbReference>
<dbReference type="EMBL" id="CP042243">
    <property type="protein sequence ID" value="QEK11040.1"/>
    <property type="molecule type" value="Genomic_DNA"/>
</dbReference>
<dbReference type="PANTHER" id="PTHR40448:SF1">
    <property type="entry name" value="TWO-COMPONENT SENSOR HISTIDINE KINASE"/>
    <property type="match status" value="1"/>
</dbReference>
<name>A0A5C0SAJ3_CRATE</name>
<evidence type="ECO:0000313" key="9">
    <source>
        <dbReference type="EMBL" id="QEK11040.1"/>
    </source>
</evidence>
<reference evidence="9 10" key="1">
    <citation type="submission" date="2019-07" db="EMBL/GenBank/DDBJ databases">
        <title>Complete genome of Crassaminicella thermophila SY095.</title>
        <authorList>
            <person name="Li X."/>
        </authorList>
    </citation>
    <scope>NUCLEOTIDE SEQUENCE [LARGE SCALE GENOMIC DNA]</scope>
    <source>
        <strain evidence="9 10">SY095</strain>
    </source>
</reference>
<keyword evidence="7" id="KW-0472">Membrane</keyword>
<dbReference type="SMART" id="SM00387">
    <property type="entry name" value="HATPase_c"/>
    <property type="match status" value="1"/>
</dbReference>
<dbReference type="InterPro" id="IPR016120">
    <property type="entry name" value="Sig_transdc_His_kin_SpoOB"/>
</dbReference>
<feature type="domain" description="Histidine kinase" evidence="8">
    <location>
        <begin position="174"/>
        <end position="301"/>
    </location>
</feature>
<sequence>MPKKFYDRMFKEKREIFTIFFLVQVTILIGITVYWIGNKYGILDKYYASYVFENILLVVLFLNGILGIVTLYMLKEFLLLTEKEKELEIQKFKLEQMEDTNLLLHGQRHDFLNNIQVIAGMLYLGNIEKAKEYIKGFTKGMVVDNKDLNILEEVKCPHLHTLFLNKLYKCKELGIEIHYDLEKEINLENYDAIDLVRILGNLLDNAIYAVKSLDKERRKINVSIFEDMGELVFEVYQMAPIIPKEIKEKIFKRGFTTKKNEGTGMGLYNVKNIVQKYEGDITLISEEGFGTSFTVKLPIPTGVK</sequence>
<dbReference type="Gene3D" id="1.10.287.130">
    <property type="match status" value="1"/>
</dbReference>
<dbReference type="InterPro" id="IPR003594">
    <property type="entry name" value="HATPase_dom"/>
</dbReference>
<dbReference type="SUPFAM" id="SSF55874">
    <property type="entry name" value="ATPase domain of HSP90 chaperone/DNA topoisomerase II/histidine kinase"/>
    <property type="match status" value="1"/>
</dbReference>
<dbReference type="Pfam" id="PF02518">
    <property type="entry name" value="HATPase_c"/>
    <property type="match status" value="1"/>
</dbReference>
<feature type="transmembrane region" description="Helical" evidence="7">
    <location>
        <begin position="16"/>
        <end position="35"/>
    </location>
</feature>
<keyword evidence="6" id="KW-0902">Two-component regulatory system</keyword>
<proteinExistence type="predicted"/>
<dbReference type="InterPro" id="IPR005467">
    <property type="entry name" value="His_kinase_dom"/>
</dbReference>